<feature type="transmembrane region" description="Helical" evidence="1">
    <location>
        <begin position="103"/>
        <end position="124"/>
    </location>
</feature>
<keyword evidence="1" id="KW-0472">Membrane</keyword>
<keyword evidence="3" id="KW-1185">Reference proteome</keyword>
<evidence type="ECO:0000256" key="1">
    <source>
        <dbReference type="SAM" id="Phobius"/>
    </source>
</evidence>
<accession>A0A3Q2CG49</accession>
<dbReference type="AlphaFoldDB" id="A0A3Q2CG49"/>
<dbReference type="Proteomes" id="UP000265020">
    <property type="component" value="Unassembled WGS sequence"/>
</dbReference>
<sequence>MDQALLAFHNQLTERVWVFYTSDYCYKCVQQQLVTVRPNNNNASAVISTKFTLTLQVESQTRNATLCSQTYEEGGHYSSWIQMPTASTNPICFFSVDKSPNNAYLFALTLMVFVNYGGGGYWFFQHAPWN</sequence>
<dbReference type="Ensembl" id="ENSCVAT00000008980.1">
    <property type="protein sequence ID" value="ENSCVAP00000004064.1"/>
    <property type="gene ID" value="ENSCVAG00000005342.1"/>
</dbReference>
<proteinExistence type="predicted"/>
<dbReference type="OMA" id="AESHNDI"/>
<organism evidence="2 3">
    <name type="scientific">Cyprinodon variegatus</name>
    <name type="common">Sheepshead minnow</name>
    <dbReference type="NCBI Taxonomy" id="28743"/>
    <lineage>
        <taxon>Eukaryota</taxon>
        <taxon>Metazoa</taxon>
        <taxon>Chordata</taxon>
        <taxon>Craniata</taxon>
        <taxon>Vertebrata</taxon>
        <taxon>Euteleostomi</taxon>
        <taxon>Actinopterygii</taxon>
        <taxon>Neopterygii</taxon>
        <taxon>Teleostei</taxon>
        <taxon>Neoteleostei</taxon>
        <taxon>Acanthomorphata</taxon>
        <taxon>Ovalentaria</taxon>
        <taxon>Atherinomorphae</taxon>
        <taxon>Cyprinodontiformes</taxon>
        <taxon>Cyprinodontidae</taxon>
        <taxon>Cyprinodon</taxon>
    </lineage>
</organism>
<name>A0A3Q2CG49_CYPVA</name>
<keyword evidence="1" id="KW-0812">Transmembrane</keyword>
<dbReference type="GeneTree" id="ENSGT00940000179446"/>
<evidence type="ECO:0000313" key="3">
    <source>
        <dbReference type="Proteomes" id="UP000265020"/>
    </source>
</evidence>
<reference evidence="2" key="1">
    <citation type="submission" date="2025-08" db="UniProtKB">
        <authorList>
            <consortium name="Ensembl"/>
        </authorList>
    </citation>
    <scope>IDENTIFICATION</scope>
</reference>
<protein>
    <submittedName>
        <fullName evidence="2">Uncharacterized protein</fullName>
    </submittedName>
</protein>
<reference evidence="2" key="2">
    <citation type="submission" date="2025-09" db="UniProtKB">
        <authorList>
            <consortium name="Ensembl"/>
        </authorList>
    </citation>
    <scope>IDENTIFICATION</scope>
</reference>
<evidence type="ECO:0000313" key="2">
    <source>
        <dbReference type="Ensembl" id="ENSCVAP00000004064.1"/>
    </source>
</evidence>
<keyword evidence="1" id="KW-1133">Transmembrane helix</keyword>